<dbReference type="SUPFAM" id="SSF102114">
    <property type="entry name" value="Radical SAM enzymes"/>
    <property type="match status" value="1"/>
</dbReference>
<dbReference type="GO" id="GO:0003824">
    <property type="term" value="F:catalytic activity"/>
    <property type="evidence" value="ECO:0007669"/>
    <property type="project" value="InterPro"/>
</dbReference>
<dbReference type="SFLD" id="SFLDS00029">
    <property type="entry name" value="Radical_SAM"/>
    <property type="match status" value="1"/>
</dbReference>
<dbReference type="InterPro" id="IPR006638">
    <property type="entry name" value="Elp3/MiaA/NifB-like_rSAM"/>
</dbReference>
<accession>A0A4Q1JVW6</accession>
<dbReference type="EMBL" id="SAWZ01000004">
    <property type="protein sequence ID" value="RXR06045.1"/>
    <property type="molecule type" value="Genomic_DNA"/>
</dbReference>
<dbReference type="Proteomes" id="UP000289784">
    <property type="component" value="Unassembled WGS sequence"/>
</dbReference>
<dbReference type="CDD" id="cd01335">
    <property type="entry name" value="Radical_SAM"/>
    <property type="match status" value="1"/>
</dbReference>
<reference evidence="5 6" key="1">
    <citation type="submission" date="2019-01" db="EMBL/GenBank/DDBJ databases">
        <title>Pseudoxanthomonas composti sp. nov., isolated from compost.</title>
        <authorList>
            <person name="Yang G."/>
        </authorList>
    </citation>
    <scope>NUCLEOTIDE SEQUENCE [LARGE SCALE GENOMIC DNA]</scope>
    <source>
        <strain evidence="5 6">GSS15</strain>
    </source>
</reference>
<dbReference type="Pfam" id="PF04055">
    <property type="entry name" value="Radical_SAM"/>
    <property type="match status" value="1"/>
</dbReference>
<dbReference type="SFLD" id="SFLDG01084">
    <property type="entry name" value="Uncharacterised_Radical_SAM_Su"/>
    <property type="match status" value="1"/>
</dbReference>
<dbReference type="NCBIfam" id="NF033668">
    <property type="entry name" value="rSAM_PA0069"/>
    <property type="match status" value="1"/>
</dbReference>
<dbReference type="PANTHER" id="PTHR43432">
    <property type="entry name" value="SLR0285 PROTEIN"/>
    <property type="match status" value="1"/>
</dbReference>
<dbReference type="InterPro" id="IPR007197">
    <property type="entry name" value="rSAM"/>
</dbReference>
<name>A0A4Q1JVW6_9GAMM</name>
<evidence type="ECO:0000256" key="2">
    <source>
        <dbReference type="ARBA" id="ARBA00023004"/>
    </source>
</evidence>
<dbReference type="PANTHER" id="PTHR43432:SF3">
    <property type="entry name" value="SLR0285 PROTEIN"/>
    <property type="match status" value="1"/>
</dbReference>
<dbReference type="PROSITE" id="PS51918">
    <property type="entry name" value="RADICAL_SAM"/>
    <property type="match status" value="1"/>
</dbReference>
<keyword evidence="3" id="KW-0411">Iron-sulfur</keyword>
<protein>
    <submittedName>
        <fullName evidence="5">PA0069 family radical SAM protein</fullName>
    </submittedName>
</protein>
<evidence type="ECO:0000256" key="3">
    <source>
        <dbReference type="ARBA" id="ARBA00023014"/>
    </source>
</evidence>
<dbReference type="InterPro" id="IPR040086">
    <property type="entry name" value="MJ0683-like"/>
</dbReference>
<keyword evidence="1" id="KW-0479">Metal-binding</keyword>
<evidence type="ECO:0000256" key="1">
    <source>
        <dbReference type="ARBA" id="ARBA00022723"/>
    </source>
</evidence>
<sequence length="358" mass="39682">MGEAIKGRGSTGWLPGRFAKTVPEAFDDGWHARQDEGEADLLPRTQVTEERARSIISRNSSPDISFSQSVNPYRGCEHGCSYCFARPTHSYLDLSPGLDFETRLYAKTNAVELLRAELAKPGYRVSPITLGINTDAYQPLERRMQLTRRLIEVFAETRHPFTLITKNALIERDLDLLAPLAAQGLVHVALSITSLDNRLSARLEPRASAPLARLRAMKALSDAGVPVGVMFAPAIPWVNDAHLEGVLEAARQAGAGSAGYVLLRLPHEVAPLFRDWLQTHVPDRAAHVMSTVQQLRGGKDYDSRFGSRMRGQGVYADLLERRFALASKRLGFDRSGWPQLDCSRFVAPRKPSPQGELF</sequence>
<feature type="domain" description="Radical SAM core" evidence="4">
    <location>
        <begin position="62"/>
        <end position="299"/>
    </location>
</feature>
<comment type="caution">
    <text evidence="5">The sequence shown here is derived from an EMBL/GenBank/DDBJ whole genome shotgun (WGS) entry which is preliminary data.</text>
</comment>
<dbReference type="Gene3D" id="3.80.30.30">
    <property type="match status" value="1"/>
</dbReference>
<evidence type="ECO:0000313" key="5">
    <source>
        <dbReference type="EMBL" id="RXR06045.1"/>
    </source>
</evidence>
<dbReference type="AlphaFoldDB" id="A0A4Q1JVW6"/>
<evidence type="ECO:0000259" key="4">
    <source>
        <dbReference type="PROSITE" id="PS51918"/>
    </source>
</evidence>
<dbReference type="InterPro" id="IPR058240">
    <property type="entry name" value="rSAM_sf"/>
</dbReference>
<organism evidence="5 6">
    <name type="scientific">Pseudoxanthomonas composti</name>
    <dbReference type="NCBI Taxonomy" id="2137479"/>
    <lineage>
        <taxon>Bacteria</taxon>
        <taxon>Pseudomonadati</taxon>
        <taxon>Pseudomonadota</taxon>
        <taxon>Gammaproteobacteria</taxon>
        <taxon>Lysobacterales</taxon>
        <taxon>Lysobacteraceae</taxon>
        <taxon>Pseudoxanthomonas</taxon>
    </lineage>
</organism>
<dbReference type="GO" id="GO:0046872">
    <property type="term" value="F:metal ion binding"/>
    <property type="evidence" value="ECO:0007669"/>
    <property type="project" value="UniProtKB-KW"/>
</dbReference>
<dbReference type="OrthoDB" id="9785699at2"/>
<gene>
    <name evidence="5" type="ORF">EPA99_09385</name>
</gene>
<dbReference type="SMART" id="SM00729">
    <property type="entry name" value="Elp3"/>
    <property type="match status" value="1"/>
</dbReference>
<proteinExistence type="predicted"/>
<dbReference type="GO" id="GO:0051536">
    <property type="term" value="F:iron-sulfur cluster binding"/>
    <property type="evidence" value="ECO:0007669"/>
    <property type="project" value="UniProtKB-KW"/>
</dbReference>
<evidence type="ECO:0000313" key="6">
    <source>
        <dbReference type="Proteomes" id="UP000289784"/>
    </source>
</evidence>
<keyword evidence="2" id="KW-0408">Iron</keyword>
<keyword evidence="6" id="KW-1185">Reference proteome</keyword>
<dbReference type="RefSeq" id="WP_129470957.1">
    <property type="nucleotide sequence ID" value="NZ_SAWZ01000004.1"/>
</dbReference>